<evidence type="ECO:0000256" key="1">
    <source>
        <dbReference type="SAM" id="Phobius"/>
    </source>
</evidence>
<evidence type="ECO:0000259" key="2">
    <source>
        <dbReference type="PROSITE" id="PS50837"/>
    </source>
</evidence>
<dbReference type="Proteomes" id="UP001595712">
    <property type="component" value="Unassembled WGS sequence"/>
</dbReference>
<accession>A0ABV7PRA4</accession>
<dbReference type="PANTHER" id="PTHR46844:SF1">
    <property type="entry name" value="SLR5058 PROTEIN"/>
    <property type="match status" value="1"/>
</dbReference>
<feature type="transmembrane region" description="Helical" evidence="1">
    <location>
        <begin position="32"/>
        <end position="55"/>
    </location>
</feature>
<dbReference type="RefSeq" id="WP_387969321.1">
    <property type="nucleotide sequence ID" value="NZ_JBHRWO010000004.1"/>
</dbReference>
<sequence length="1032" mass="112411">MSLTGRFLAGLLGLAGLPLAGLLVQQDLAAPWVAVVLLVLYEVVILLGTIVASVAQKVVRRRVEQVMDVVDLALGRRVSRYARYYRRYVLMRDGHINARDLAHTPSHIPELDAVYVDVGLAPGSPTGRSDGLLPTSGIDQSQRQSIHDFLDKEQPAVCAVIGAPGSGKSTLLRHTARLGASQGKRRRRRVPVMVALRDHAEKLAADPTLTLAALIRADTGTLAVAEPGRWWEVQLNNGNCLILLDGLDEVARSDDRAAVAEWIEKQIAKNPKNDFVITSRPHGYRTAVIPQATVLQVRPFTTEQIRQFVHGWCRAAERLATAASGPEIDQRATEEAEDLIGQLSTTPALLELAVNPLLLTMMVLVHRERRSLPVGRADLYNQVCDVMLWRRQESKKLEVKPPGAVRQRILAALAYELMVAETRDCPKSQVIEVFDRALRQIDTDITAEGLLTAIVESSGLLVEREKNLYSFAHHTIGEYLASTHIRGNNLAATLIRSVDNPWWRETTLLYVTDADASAIVEACLDRNTGASLSLAIDCLWSHGQLDRELRGRLDRLLEEAFEETTSPERRRLVASALAAGHLSKLVTIEDGSLVCPHPITEDLYWLFCKDTGTPFPGGTSEWGSDPTRAAAGMWKSDAESFASWINAAAVEENSATFRLPTRSELEFVGGNRSIGGRLDRRSRTIWTADGAALPAMTLRTRKVRDPYVVSADDIYGAVKADLCDTSLLVDFILAGVRLDARTLDLALETALAGGPTVDFTIIDEVGSSGTAFNLPQAMDRNLELVREIADDPARSFDLPRGLEVGLVQVQARDLVMADSGTGDFALLSSLARGIADTLDHSPQFGFNLNSAVFDAALRDVVNVETRYNLRVASIGTALAKALTGIEQQEYLPAHNGFESSLATAFATTFVQSAGVVEGENMVVGLDLLSGTLRSAYAVIAGRNSTQRSSHWEAAVASHLISEAEPVLTRTRPIATANFANIRIPSLMLAAEAVDLGFHEDAESFRQLAAGVTLLEKRAKGKAPLETIILVRE</sequence>
<proteinExistence type="predicted"/>
<reference evidence="4" key="1">
    <citation type="journal article" date="2019" name="Int. J. Syst. Evol. Microbiol.">
        <title>The Global Catalogue of Microorganisms (GCM) 10K type strain sequencing project: providing services to taxonomists for standard genome sequencing and annotation.</title>
        <authorList>
            <consortium name="The Broad Institute Genomics Platform"/>
            <consortium name="The Broad Institute Genome Sequencing Center for Infectious Disease"/>
            <person name="Wu L."/>
            <person name="Ma J."/>
        </authorList>
    </citation>
    <scope>NUCLEOTIDE SEQUENCE [LARGE SCALE GENOMIC DNA]</scope>
    <source>
        <strain evidence="4">CGMCC 4.7396</strain>
    </source>
</reference>
<dbReference type="SUPFAM" id="SSF52540">
    <property type="entry name" value="P-loop containing nucleoside triphosphate hydrolases"/>
    <property type="match status" value="1"/>
</dbReference>
<gene>
    <name evidence="3" type="ORF">ACFO8M_01075</name>
</gene>
<dbReference type="InterPro" id="IPR027417">
    <property type="entry name" value="P-loop_NTPase"/>
</dbReference>
<keyword evidence="1" id="KW-0472">Membrane</keyword>
<name>A0ABV7PRA4_9ACTN</name>
<comment type="caution">
    <text evidence="3">The sequence shown here is derived from an EMBL/GenBank/DDBJ whole genome shotgun (WGS) entry which is preliminary data.</text>
</comment>
<dbReference type="InterPro" id="IPR007111">
    <property type="entry name" value="NACHT_NTPase"/>
</dbReference>
<dbReference type="Pfam" id="PF05729">
    <property type="entry name" value="NACHT"/>
    <property type="match status" value="1"/>
</dbReference>
<keyword evidence="1" id="KW-0812">Transmembrane</keyword>
<organism evidence="3 4">
    <name type="scientific">Glycomyces rhizosphaerae</name>
    <dbReference type="NCBI Taxonomy" id="2054422"/>
    <lineage>
        <taxon>Bacteria</taxon>
        <taxon>Bacillati</taxon>
        <taxon>Actinomycetota</taxon>
        <taxon>Actinomycetes</taxon>
        <taxon>Glycomycetales</taxon>
        <taxon>Glycomycetaceae</taxon>
        <taxon>Glycomyces</taxon>
    </lineage>
</organism>
<dbReference type="PROSITE" id="PS50837">
    <property type="entry name" value="NACHT"/>
    <property type="match status" value="1"/>
</dbReference>
<evidence type="ECO:0000313" key="4">
    <source>
        <dbReference type="Proteomes" id="UP001595712"/>
    </source>
</evidence>
<evidence type="ECO:0000313" key="3">
    <source>
        <dbReference type="EMBL" id="MFC3491079.1"/>
    </source>
</evidence>
<protein>
    <submittedName>
        <fullName evidence="3">NACHT domain-containing protein</fullName>
    </submittedName>
</protein>
<dbReference type="EMBL" id="JBHRWO010000004">
    <property type="protein sequence ID" value="MFC3491079.1"/>
    <property type="molecule type" value="Genomic_DNA"/>
</dbReference>
<dbReference type="PANTHER" id="PTHR46844">
    <property type="entry name" value="SLR5058 PROTEIN"/>
    <property type="match status" value="1"/>
</dbReference>
<keyword evidence="1" id="KW-1133">Transmembrane helix</keyword>
<feature type="domain" description="NACHT" evidence="2">
    <location>
        <begin position="156"/>
        <end position="281"/>
    </location>
</feature>
<keyword evidence="4" id="KW-1185">Reference proteome</keyword>
<dbReference type="Gene3D" id="3.40.50.300">
    <property type="entry name" value="P-loop containing nucleotide triphosphate hydrolases"/>
    <property type="match status" value="1"/>
</dbReference>